<dbReference type="PANTHER" id="PTHR43000">
    <property type="entry name" value="DTDP-D-GLUCOSE 4,6-DEHYDRATASE-RELATED"/>
    <property type="match status" value="1"/>
</dbReference>
<dbReference type="eggNOG" id="COG0451">
    <property type="taxonomic scope" value="Bacteria"/>
</dbReference>
<reference evidence="2 3" key="1">
    <citation type="journal article" date="2014" name="Genome Announc.">
        <title>Complete genome sequence of Magnetospirillum gryphiswaldense MSR-1.</title>
        <authorList>
            <person name="Wang X."/>
            <person name="Wang Q."/>
            <person name="Zhang W."/>
            <person name="Wang Y."/>
            <person name="Li L."/>
            <person name="Wen T."/>
            <person name="Zhang T."/>
            <person name="Zhang Y."/>
            <person name="Xu J."/>
            <person name="Hu J."/>
            <person name="Li S."/>
            <person name="Liu L."/>
            <person name="Liu J."/>
            <person name="Jiang W."/>
            <person name="Tian J."/>
            <person name="Li Y."/>
            <person name="Schuler D."/>
            <person name="Wang L."/>
            <person name="Li J."/>
        </authorList>
    </citation>
    <scope>NUCLEOTIDE SEQUENCE [LARGE SCALE GENOMIC DNA]</scope>
    <source>
        <strain evidence="3">DSM 6361 / JCM 21280 / NBRC 15271 / MSR-1</strain>
    </source>
</reference>
<dbReference type="Gene3D" id="3.90.25.10">
    <property type="entry name" value="UDP-galactose 4-epimerase, domain 1"/>
    <property type="match status" value="1"/>
</dbReference>
<protein>
    <submittedName>
        <fullName evidence="2">CDP-glucose 4,6-dehydratase</fullName>
        <ecNumber evidence="2">4.2.1.45</ecNumber>
    </submittedName>
</protein>
<proteinExistence type="predicted"/>
<dbReference type="AlphaFoldDB" id="V6F800"/>
<dbReference type="Gene3D" id="3.40.50.720">
    <property type="entry name" value="NAD(P)-binding Rossmann-like Domain"/>
    <property type="match status" value="1"/>
</dbReference>
<dbReference type="InterPro" id="IPR036291">
    <property type="entry name" value="NAD(P)-bd_dom_sf"/>
</dbReference>
<dbReference type="SUPFAM" id="SSF51735">
    <property type="entry name" value="NAD(P)-binding Rossmann-fold domains"/>
    <property type="match status" value="1"/>
</dbReference>
<evidence type="ECO:0000313" key="2">
    <source>
        <dbReference type="EMBL" id="CDL00613.1"/>
    </source>
</evidence>
<dbReference type="NCBIfam" id="TIGR02622">
    <property type="entry name" value="CDP_4_6_dhtase"/>
    <property type="match status" value="1"/>
</dbReference>
<evidence type="ECO:0000259" key="1">
    <source>
        <dbReference type="Pfam" id="PF16363"/>
    </source>
</evidence>
<sequence>MERGPGSVEMLVMEKLFAAFKGKRVLVTGDTGFKGSWLCLWLTELGAEVTGYALPPEGERPLFDLLGLRQYMRHVDGDVRDLDHMSQVFAETQPEVVIHLAAQALVRLSYEQPKQTIDTNVGGSLNLLECLRASDSVRAAVYITSDKCYENKEWVWGYRETDELGGRDPYSASKAAAEIIFSAYCSSYFDSRPGFGIASTRAGNVIGGGDWARDRIIPDCIRALEAGQPVPVRNPHATRPWQHVLEPLSGYLSVAAQLLHQPKKFGGAWNFGPPVGSVRTVGELVAEAVKVWGEGSFQVSPEANAPHEARLLQLNTDRAAVDLAWRSRWGVDETIDRTIGWYRQVIRENASPRAVCQNQINDYMGTSR</sequence>
<dbReference type="EMBL" id="HG794546">
    <property type="protein sequence ID" value="CDL00613.1"/>
    <property type="molecule type" value="Genomic_DNA"/>
</dbReference>
<dbReference type="EC" id="4.2.1.45" evidence="2"/>
<keyword evidence="3" id="KW-1185">Reference proteome</keyword>
<evidence type="ECO:0000313" key="3">
    <source>
        <dbReference type="Proteomes" id="UP000018922"/>
    </source>
</evidence>
<accession>V6F800</accession>
<feature type="domain" description="NAD(P)-binding" evidence="1">
    <location>
        <begin position="26"/>
        <end position="337"/>
    </location>
</feature>
<organism evidence="2 3">
    <name type="scientific">Magnetospirillum gryphiswaldense (strain DSM 6361 / JCM 21280 / NBRC 15271 / MSR-1)</name>
    <dbReference type="NCBI Taxonomy" id="431944"/>
    <lineage>
        <taxon>Bacteria</taxon>
        <taxon>Pseudomonadati</taxon>
        <taxon>Pseudomonadota</taxon>
        <taxon>Alphaproteobacteria</taxon>
        <taxon>Rhodospirillales</taxon>
        <taxon>Rhodospirillaceae</taxon>
        <taxon>Magnetospirillum</taxon>
    </lineage>
</organism>
<name>V6F800_MAGGM</name>
<dbReference type="InterPro" id="IPR013445">
    <property type="entry name" value="CDP_4_6_deHydtase"/>
</dbReference>
<gene>
    <name evidence="2" type="primary">rfbG</name>
    <name evidence="2" type="ordered locus">MGMSRv2__3398</name>
</gene>
<dbReference type="Proteomes" id="UP000018922">
    <property type="component" value="Chromosome I"/>
</dbReference>
<dbReference type="InterPro" id="IPR016040">
    <property type="entry name" value="NAD(P)-bd_dom"/>
</dbReference>
<dbReference type="GO" id="GO:0047733">
    <property type="term" value="F:CDP-glucose 4,6-dehydratase activity"/>
    <property type="evidence" value="ECO:0007669"/>
    <property type="project" value="UniProtKB-EC"/>
</dbReference>
<dbReference type="Pfam" id="PF16363">
    <property type="entry name" value="GDP_Man_Dehyd"/>
    <property type="match status" value="1"/>
</dbReference>
<dbReference type="KEGG" id="mgy:MGMSRv2__3398"/>
<dbReference type="HOGENOM" id="CLU_007383_1_7_5"/>
<keyword evidence="2" id="KW-0456">Lyase</keyword>
<dbReference type="STRING" id="1430440.MGMSRv2__3398"/>
<dbReference type="CDD" id="cd05252">
    <property type="entry name" value="CDP_GD_SDR_e"/>
    <property type="match status" value="1"/>
</dbReference>